<protein>
    <submittedName>
        <fullName evidence="2">Uncharacterized protein</fullName>
    </submittedName>
</protein>
<evidence type="ECO:0000313" key="3">
    <source>
        <dbReference type="Proteomes" id="UP000193642"/>
    </source>
</evidence>
<keyword evidence="1" id="KW-1133">Transmembrane helix</keyword>
<dbReference type="Proteomes" id="UP000193642">
    <property type="component" value="Unassembled WGS sequence"/>
</dbReference>
<dbReference type="AlphaFoldDB" id="A0A1Y2ASF7"/>
<sequence length="73" mass="8051">MQTSWTFKTTVANVVRHDGDLLVVLTGTCFLTGARLTGHLIAIASIWLKAKTQKKGNKGLPVPGKYQFHPQLF</sequence>
<accession>A0A1Y2ASF7</accession>
<name>A0A1Y2ASF7_9FUNG</name>
<organism evidence="2 3">
    <name type="scientific">Rhizoclosmatium globosum</name>
    <dbReference type="NCBI Taxonomy" id="329046"/>
    <lineage>
        <taxon>Eukaryota</taxon>
        <taxon>Fungi</taxon>
        <taxon>Fungi incertae sedis</taxon>
        <taxon>Chytridiomycota</taxon>
        <taxon>Chytridiomycota incertae sedis</taxon>
        <taxon>Chytridiomycetes</taxon>
        <taxon>Chytridiales</taxon>
        <taxon>Chytriomycetaceae</taxon>
        <taxon>Rhizoclosmatium</taxon>
    </lineage>
</organism>
<comment type="caution">
    <text evidence="2">The sequence shown here is derived from an EMBL/GenBank/DDBJ whole genome shotgun (WGS) entry which is preliminary data.</text>
</comment>
<reference evidence="2 3" key="1">
    <citation type="submission" date="2016-07" db="EMBL/GenBank/DDBJ databases">
        <title>Pervasive Adenine N6-methylation of Active Genes in Fungi.</title>
        <authorList>
            <consortium name="DOE Joint Genome Institute"/>
            <person name="Mondo S.J."/>
            <person name="Dannebaum R.O."/>
            <person name="Kuo R.C."/>
            <person name="Labutti K."/>
            <person name="Haridas S."/>
            <person name="Kuo A."/>
            <person name="Salamov A."/>
            <person name="Ahrendt S.R."/>
            <person name="Lipzen A."/>
            <person name="Sullivan W."/>
            <person name="Andreopoulos W.B."/>
            <person name="Clum A."/>
            <person name="Lindquist E."/>
            <person name="Daum C."/>
            <person name="Ramamoorthy G.K."/>
            <person name="Gryganskyi A."/>
            <person name="Culley D."/>
            <person name="Magnuson J.K."/>
            <person name="James T.Y."/>
            <person name="O'Malley M.A."/>
            <person name="Stajich J.E."/>
            <person name="Spatafora J.W."/>
            <person name="Visel A."/>
            <person name="Grigoriev I.V."/>
        </authorList>
    </citation>
    <scope>NUCLEOTIDE SEQUENCE [LARGE SCALE GENOMIC DNA]</scope>
    <source>
        <strain evidence="2 3">JEL800</strain>
    </source>
</reference>
<proteinExistence type="predicted"/>
<evidence type="ECO:0000256" key="1">
    <source>
        <dbReference type="SAM" id="Phobius"/>
    </source>
</evidence>
<gene>
    <name evidence="2" type="ORF">BCR33DRAFT_795279</name>
</gene>
<keyword evidence="1" id="KW-0472">Membrane</keyword>
<evidence type="ECO:0000313" key="2">
    <source>
        <dbReference type="EMBL" id="ORY25481.1"/>
    </source>
</evidence>
<dbReference type="EMBL" id="MCGO01000129">
    <property type="protein sequence ID" value="ORY25481.1"/>
    <property type="molecule type" value="Genomic_DNA"/>
</dbReference>
<keyword evidence="3" id="KW-1185">Reference proteome</keyword>
<keyword evidence="1" id="KW-0812">Transmembrane</keyword>
<feature type="transmembrane region" description="Helical" evidence="1">
    <location>
        <begin position="21"/>
        <end position="48"/>
    </location>
</feature>